<dbReference type="Proteomes" id="UP000236416">
    <property type="component" value="Unassembled WGS sequence"/>
</dbReference>
<proteinExistence type="predicted"/>
<gene>
    <name evidence="1" type="ORF">C2134_02810</name>
</gene>
<keyword evidence="2" id="KW-1185">Reference proteome</keyword>
<evidence type="ECO:0000313" key="2">
    <source>
        <dbReference type="Proteomes" id="UP000236416"/>
    </source>
</evidence>
<name>A0A2K4MSQ0_9NEIS</name>
<sequence length="103" mass="11631">MTPTISTPPRHAIPPLAGMAELLASCRISNPATDQLSEMQKLIYQGMQPRKHYSFQQLLDLTGGKLNASQGRRVVRKLMLLHMISTRRTGDRINSPAVYWRSQ</sequence>
<dbReference type="EMBL" id="PPTF01000013">
    <property type="protein sequence ID" value="POB00139.1"/>
    <property type="molecule type" value="Genomic_DNA"/>
</dbReference>
<reference evidence="1 2" key="1">
    <citation type="submission" date="2018-01" db="EMBL/GenBank/DDBJ databases">
        <title>Genomic Sequence of Chromobacterium MWU13-2610 from wild cranberry bogs within the Cape Cod National Seashore.</title>
        <authorList>
            <person name="O'Hara-Hanley K."/>
            <person name="Soby S."/>
            <person name="Harrison A."/>
        </authorList>
    </citation>
    <scope>NUCLEOTIDE SEQUENCE [LARGE SCALE GENOMIC DNA]</scope>
    <source>
        <strain evidence="1 2">MWU13-2610</strain>
    </source>
</reference>
<dbReference type="AlphaFoldDB" id="A0A2K4MSQ0"/>
<organism evidence="1 2">
    <name type="scientific">Chromobacterium sinusclupearum</name>
    <dbReference type="NCBI Taxonomy" id="2077146"/>
    <lineage>
        <taxon>Bacteria</taxon>
        <taxon>Pseudomonadati</taxon>
        <taxon>Pseudomonadota</taxon>
        <taxon>Betaproteobacteria</taxon>
        <taxon>Neisseriales</taxon>
        <taxon>Chromobacteriaceae</taxon>
        <taxon>Chromobacterium</taxon>
    </lineage>
</organism>
<dbReference type="RefSeq" id="WP_103317397.1">
    <property type="nucleotide sequence ID" value="NZ_PPTF01000013.1"/>
</dbReference>
<comment type="caution">
    <text evidence="1">The sequence shown here is derived from an EMBL/GenBank/DDBJ whole genome shotgun (WGS) entry which is preliminary data.</text>
</comment>
<evidence type="ECO:0000313" key="1">
    <source>
        <dbReference type="EMBL" id="POB00139.1"/>
    </source>
</evidence>
<accession>A0A2K4MSQ0</accession>
<protein>
    <submittedName>
        <fullName evidence="1">Uncharacterized protein</fullName>
    </submittedName>
</protein>